<feature type="domain" description="Retrotransposon gag" evidence="3">
    <location>
        <begin position="88"/>
        <end position="180"/>
    </location>
</feature>
<gene>
    <name evidence="4" type="ORF">BVRB_7g180100</name>
</gene>
<feature type="compositionally biased region" description="Low complexity" evidence="1">
    <location>
        <begin position="262"/>
        <end position="282"/>
    </location>
</feature>
<evidence type="ECO:0000259" key="3">
    <source>
        <dbReference type="Pfam" id="PF03732"/>
    </source>
</evidence>
<evidence type="ECO:0000256" key="2">
    <source>
        <dbReference type="SAM" id="Phobius"/>
    </source>
</evidence>
<dbReference type="OrthoDB" id="1305902at2759"/>
<feature type="region of interest" description="Disordered" evidence="1">
    <location>
        <begin position="361"/>
        <end position="385"/>
    </location>
</feature>
<evidence type="ECO:0000313" key="5">
    <source>
        <dbReference type="Proteomes" id="UP000035740"/>
    </source>
</evidence>
<dbReference type="Gramene" id="KMS96968">
    <property type="protein sequence ID" value="KMS96968"/>
    <property type="gene ID" value="BVRB_7g180100"/>
</dbReference>
<name>A0A0J8BAH8_BETVV</name>
<dbReference type="Proteomes" id="UP000035740">
    <property type="component" value="Unassembled WGS sequence"/>
</dbReference>
<keyword evidence="5" id="KW-1185">Reference proteome</keyword>
<feature type="region of interest" description="Disordered" evidence="1">
    <location>
        <begin position="259"/>
        <end position="287"/>
    </location>
</feature>
<dbReference type="Pfam" id="PF03732">
    <property type="entry name" value="Retrotrans_gag"/>
    <property type="match status" value="1"/>
</dbReference>
<evidence type="ECO:0000313" key="4">
    <source>
        <dbReference type="EMBL" id="KMS96968.1"/>
    </source>
</evidence>
<keyword evidence="2" id="KW-0812">Transmembrane</keyword>
<dbReference type="EMBL" id="KQ090348">
    <property type="protein sequence ID" value="KMS96968.1"/>
    <property type="molecule type" value="Genomic_DNA"/>
</dbReference>
<keyword evidence="2" id="KW-0472">Membrane</keyword>
<dbReference type="OMA" id="LMRTICA"/>
<evidence type="ECO:0000256" key="1">
    <source>
        <dbReference type="SAM" id="MobiDB-lite"/>
    </source>
</evidence>
<dbReference type="InterPro" id="IPR005162">
    <property type="entry name" value="Retrotrans_gag_dom"/>
</dbReference>
<sequence>MANPNQTLKQLAAPSFNPNLLCITNSETECDIKPGLIRALPTFSGFRDINPLGSTYMTDPNKFLKEFHIACSRMKLASVNLDQLKLKAFPFALTDAAKEWLFDLAAGSITTWEQMQIAFLERYFPASLAVNTRKEICGITQDGAETLHEYWERFKKLCNSCPSHQISEQLLVQYFYEGLTHGDRNMVDAASGGALVDKTPVDAKKLIANMAANSQYRGGRSHASASPHQVKEIGISKLEQQVANLTSLVEQAVIGKGHAKFQQQYQPPRSQNQPIPLQQQPQSGGMSLEDMVNTMASSTLQFQQETRSGLQNLENQVSQLADTVGRLQAHSSNKLPSQPERNPKENASVISVRSDKELEIPIKTKDKSTVNQEQEATNETDRAQHQQKVIDDIPLTTNPFSSPVPYPSRLLSKNKKREQEKEVLDVFRKVEVNIPLLEVIRQVPRYAKFLKDLCTNKRRLNGDEKINVNENVSTVLREKSLLSARILFPRYLGYAGIPGLGLVSFLLIIVLIVVFIIA</sequence>
<dbReference type="AlphaFoldDB" id="A0A0J8BAH8"/>
<dbReference type="PANTHER" id="PTHR33223:SF3">
    <property type="match status" value="1"/>
</dbReference>
<keyword evidence="2" id="KW-1133">Transmembrane helix</keyword>
<accession>A0A0J8BAH8</accession>
<feature type="transmembrane region" description="Helical" evidence="2">
    <location>
        <begin position="491"/>
        <end position="517"/>
    </location>
</feature>
<organism evidence="4 5">
    <name type="scientific">Beta vulgaris subsp. vulgaris</name>
    <name type="common">Beet</name>
    <dbReference type="NCBI Taxonomy" id="3555"/>
    <lineage>
        <taxon>Eukaryota</taxon>
        <taxon>Viridiplantae</taxon>
        <taxon>Streptophyta</taxon>
        <taxon>Embryophyta</taxon>
        <taxon>Tracheophyta</taxon>
        <taxon>Spermatophyta</taxon>
        <taxon>Magnoliopsida</taxon>
        <taxon>eudicotyledons</taxon>
        <taxon>Gunneridae</taxon>
        <taxon>Pentapetalae</taxon>
        <taxon>Caryophyllales</taxon>
        <taxon>Chenopodiaceae</taxon>
        <taxon>Betoideae</taxon>
        <taxon>Beta</taxon>
    </lineage>
</organism>
<protein>
    <recommendedName>
        <fullName evidence="3">Retrotransposon gag domain-containing protein</fullName>
    </recommendedName>
</protein>
<dbReference type="PANTHER" id="PTHR33223">
    <property type="entry name" value="CCHC-TYPE DOMAIN-CONTAINING PROTEIN"/>
    <property type="match status" value="1"/>
</dbReference>
<proteinExistence type="predicted"/>
<reference evidence="4 5" key="1">
    <citation type="journal article" date="2014" name="Nature">
        <title>The genome of the recently domesticated crop plant sugar beet (Beta vulgaris).</title>
        <authorList>
            <person name="Dohm J.C."/>
            <person name="Minoche A.E."/>
            <person name="Holtgrawe D."/>
            <person name="Capella-Gutierrez S."/>
            <person name="Zakrzewski F."/>
            <person name="Tafer H."/>
            <person name="Rupp O."/>
            <person name="Sorensen T.R."/>
            <person name="Stracke R."/>
            <person name="Reinhardt R."/>
            <person name="Goesmann A."/>
            <person name="Kraft T."/>
            <person name="Schulz B."/>
            <person name="Stadler P.F."/>
            <person name="Schmidt T."/>
            <person name="Gabaldon T."/>
            <person name="Lehrach H."/>
            <person name="Weisshaar B."/>
            <person name="Himmelbauer H."/>
        </authorList>
    </citation>
    <scope>NUCLEOTIDE SEQUENCE [LARGE SCALE GENOMIC DNA]</scope>
    <source>
        <tissue evidence="4">Taproot</tissue>
    </source>
</reference>